<gene>
    <name evidence="2" type="ORF">ACGFYS_00280</name>
</gene>
<dbReference type="RefSeq" id="WP_189847330.1">
    <property type="nucleotide sequence ID" value="NZ_BMVV01000002.1"/>
</dbReference>
<evidence type="ECO:0008006" key="4">
    <source>
        <dbReference type="Google" id="ProtNLM"/>
    </source>
</evidence>
<sequence length="222" mass="24097">MRLSRLSAGKALRGATSGVVLCLLVAACGGSEEPEPERVRAEQQCDDTLSPDAARALETVLRTKRFDHDPRGGLQRSTDELIADYPKSEGRTQRRSLCKASPSTSSARVTVDFRFWRDINLHGDQHAATLHPYDMGVEALSGPDDAHLYVNCVSPRFPGSDKRPAKIWGALGVSRSELPDTVPVREATLTVLHSVTLAVVRKLGCENDAGLDAEPVFTPLPE</sequence>
<dbReference type="Proteomes" id="UP001604282">
    <property type="component" value="Unassembled WGS sequence"/>
</dbReference>
<name>A0ABW7BIK4_9ACTN</name>
<comment type="caution">
    <text evidence="2">The sequence shown here is derived from an EMBL/GenBank/DDBJ whole genome shotgun (WGS) entry which is preliminary data.</text>
</comment>
<protein>
    <recommendedName>
        <fullName evidence="4">Lipoprotein</fullName>
    </recommendedName>
</protein>
<accession>A0ABW7BIK4</accession>
<evidence type="ECO:0000313" key="2">
    <source>
        <dbReference type="EMBL" id="MFG3187360.1"/>
    </source>
</evidence>
<organism evidence="2 3">
    <name type="scientific">Streptomyces omiyaensis</name>
    <dbReference type="NCBI Taxonomy" id="68247"/>
    <lineage>
        <taxon>Bacteria</taxon>
        <taxon>Bacillati</taxon>
        <taxon>Actinomycetota</taxon>
        <taxon>Actinomycetes</taxon>
        <taxon>Kitasatosporales</taxon>
        <taxon>Streptomycetaceae</taxon>
        <taxon>Streptomyces</taxon>
    </lineage>
</organism>
<dbReference type="PROSITE" id="PS51257">
    <property type="entry name" value="PROKAR_LIPOPROTEIN"/>
    <property type="match status" value="1"/>
</dbReference>
<evidence type="ECO:0000313" key="3">
    <source>
        <dbReference type="Proteomes" id="UP001604282"/>
    </source>
</evidence>
<keyword evidence="3" id="KW-1185">Reference proteome</keyword>
<reference evidence="2 3" key="1">
    <citation type="submission" date="2024-10" db="EMBL/GenBank/DDBJ databases">
        <title>The Natural Products Discovery Center: Release of the First 8490 Sequenced Strains for Exploring Actinobacteria Biosynthetic Diversity.</title>
        <authorList>
            <person name="Kalkreuter E."/>
            <person name="Kautsar S.A."/>
            <person name="Yang D."/>
            <person name="Bader C.D."/>
            <person name="Teijaro C.N."/>
            <person name="Fluegel L."/>
            <person name="Davis C.M."/>
            <person name="Simpson J.R."/>
            <person name="Lauterbach L."/>
            <person name="Steele A.D."/>
            <person name="Gui C."/>
            <person name="Meng S."/>
            <person name="Li G."/>
            <person name="Viehrig K."/>
            <person name="Ye F."/>
            <person name="Su P."/>
            <person name="Kiefer A.F."/>
            <person name="Nichols A."/>
            <person name="Cepeda A.J."/>
            <person name="Yan W."/>
            <person name="Fan B."/>
            <person name="Jiang Y."/>
            <person name="Adhikari A."/>
            <person name="Zheng C.-J."/>
            <person name="Schuster L."/>
            <person name="Cowan T.M."/>
            <person name="Smanski M.J."/>
            <person name="Chevrette M.G."/>
            <person name="De Carvalho L.P.S."/>
            <person name="Shen B."/>
        </authorList>
    </citation>
    <scope>NUCLEOTIDE SEQUENCE [LARGE SCALE GENOMIC DNA]</scope>
    <source>
        <strain evidence="2 3">NPDC048229</strain>
    </source>
</reference>
<feature type="region of interest" description="Disordered" evidence="1">
    <location>
        <begin position="66"/>
        <end position="101"/>
    </location>
</feature>
<evidence type="ECO:0000256" key="1">
    <source>
        <dbReference type="SAM" id="MobiDB-lite"/>
    </source>
</evidence>
<proteinExistence type="predicted"/>
<dbReference type="EMBL" id="JBICZW010000001">
    <property type="protein sequence ID" value="MFG3187360.1"/>
    <property type="molecule type" value="Genomic_DNA"/>
</dbReference>